<keyword evidence="1" id="KW-1133">Transmembrane helix</keyword>
<accession>A0ABS2Q125</accession>
<gene>
    <name evidence="2" type="ORF">JOD45_002217</name>
</gene>
<dbReference type="EMBL" id="JAFBER010000014">
    <property type="protein sequence ID" value="MBM7645992.1"/>
    <property type="molecule type" value="Genomic_DNA"/>
</dbReference>
<dbReference type="RefSeq" id="WP_205003893.1">
    <property type="nucleotide sequence ID" value="NZ_JAFBER010000014.1"/>
</dbReference>
<keyword evidence="1" id="KW-0812">Transmembrane</keyword>
<feature type="transmembrane region" description="Helical" evidence="1">
    <location>
        <begin position="34"/>
        <end position="55"/>
    </location>
</feature>
<evidence type="ECO:0000256" key="1">
    <source>
        <dbReference type="SAM" id="Phobius"/>
    </source>
</evidence>
<dbReference type="Proteomes" id="UP000808914">
    <property type="component" value="Unassembled WGS sequence"/>
</dbReference>
<keyword evidence="1" id="KW-0472">Membrane</keyword>
<evidence type="ECO:0000313" key="3">
    <source>
        <dbReference type="Proteomes" id="UP000808914"/>
    </source>
</evidence>
<reference evidence="2 3" key="1">
    <citation type="submission" date="2021-01" db="EMBL/GenBank/DDBJ databases">
        <title>Genomic Encyclopedia of Type Strains, Phase IV (KMG-IV): sequencing the most valuable type-strain genomes for metagenomic binning, comparative biology and taxonomic classification.</title>
        <authorList>
            <person name="Goeker M."/>
        </authorList>
    </citation>
    <scope>NUCLEOTIDE SEQUENCE [LARGE SCALE GENOMIC DNA]</scope>
    <source>
        <strain evidence="2 3">DSM 28236</strain>
    </source>
</reference>
<protein>
    <submittedName>
        <fullName evidence="2">Membrane protein</fullName>
    </submittedName>
</protein>
<keyword evidence="3" id="KW-1185">Reference proteome</keyword>
<comment type="caution">
    <text evidence="2">The sequence shown here is derived from an EMBL/GenBank/DDBJ whole genome shotgun (WGS) entry which is preliminary data.</text>
</comment>
<organism evidence="2 3">
    <name type="scientific">Scopulibacillus daqui</name>
    <dbReference type="NCBI Taxonomy" id="1469162"/>
    <lineage>
        <taxon>Bacteria</taxon>
        <taxon>Bacillati</taxon>
        <taxon>Bacillota</taxon>
        <taxon>Bacilli</taxon>
        <taxon>Bacillales</taxon>
        <taxon>Sporolactobacillaceae</taxon>
        <taxon>Scopulibacillus</taxon>
    </lineage>
</organism>
<proteinExistence type="predicted"/>
<sequence length="58" mass="6664">MDGKLIIYGTFIFLIFLFCNFAGQLFILRKKNHAILIIVSVIETIIMMILILIGYRSA</sequence>
<feature type="transmembrane region" description="Helical" evidence="1">
    <location>
        <begin position="6"/>
        <end position="27"/>
    </location>
</feature>
<name>A0ABS2Q125_9BACL</name>
<evidence type="ECO:0000313" key="2">
    <source>
        <dbReference type="EMBL" id="MBM7645992.1"/>
    </source>
</evidence>